<dbReference type="RefSeq" id="WP_040085222.1">
    <property type="nucleotide sequence ID" value="NZ_BCSU01000019.1"/>
</dbReference>
<organism evidence="1 2">
    <name type="scientific">Corynebacterium humireducens NBRC 106098 = DSM 45392</name>
    <dbReference type="NCBI Taxonomy" id="1223515"/>
    <lineage>
        <taxon>Bacteria</taxon>
        <taxon>Bacillati</taxon>
        <taxon>Actinomycetota</taxon>
        <taxon>Actinomycetes</taxon>
        <taxon>Mycobacteriales</taxon>
        <taxon>Corynebacteriaceae</taxon>
        <taxon>Corynebacterium</taxon>
    </lineage>
</organism>
<dbReference type="Proteomes" id="UP000031524">
    <property type="component" value="Chromosome"/>
</dbReference>
<keyword evidence="2" id="KW-1185">Reference proteome</keyword>
<evidence type="ECO:0000313" key="2">
    <source>
        <dbReference type="Proteomes" id="UP000031524"/>
    </source>
</evidence>
<dbReference type="HOGENOM" id="CLU_1649292_0_0_11"/>
<dbReference type="KEGG" id="chm:B842_03465"/>
<gene>
    <name evidence="1" type="ORF">B842_03465</name>
</gene>
<sequence>MTTYIDPQKLDQLVTSWEQEAETTPDTSVKSVLTHVAQEAKQLLPEHATTTMKTLATTRATALANALLGDQGEAFTTGTFKDAANIDFDVHLSGVQFAVNIVVWHNPDSHHSVTLRQAMPFTHVLNLSTTDWHTDTLEKLIRLAAADHARRHQEKEAQDD</sequence>
<protein>
    <submittedName>
        <fullName evidence="1">Uncharacterized protein</fullName>
    </submittedName>
</protein>
<dbReference type="STRING" id="1223515.B842_03465"/>
<evidence type="ECO:0000313" key="1">
    <source>
        <dbReference type="EMBL" id="AJE32546.1"/>
    </source>
</evidence>
<proteinExistence type="predicted"/>
<name>A0A0B5D1M8_9CORY</name>
<reference evidence="1 2" key="1">
    <citation type="submission" date="2013-04" db="EMBL/GenBank/DDBJ databases">
        <title>Complete genome sequence of Corynebacterium humireducens DSM 45392(T), isolated from a wastewater-fed microbial fuel cell.</title>
        <authorList>
            <person name="Ruckert C."/>
            <person name="Albersmeier A."/>
            <person name="Kalinowski J."/>
        </authorList>
    </citation>
    <scope>NUCLEOTIDE SEQUENCE [LARGE SCALE GENOMIC DNA]</scope>
    <source>
        <strain evidence="2">MFC-5</strain>
    </source>
</reference>
<dbReference type="EMBL" id="CP005286">
    <property type="protein sequence ID" value="AJE32546.1"/>
    <property type="molecule type" value="Genomic_DNA"/>
</dbReference>
<accession>A0A0B5D1M8</accession>
<dbReference type="AlphaFoldDB" id="A0A0B5D1M8"/>